<dbReference type="GO" id="GO:0016042">
    <property type="term" value="P:lipid catabolic process"/>
    <property type="evidence" value="ECO:0007669"/>
    <property type="project" value="UniProtKB-KW"/>
</dbReference>
<comment type="caution">
    <text evidence="9">The sequence shown here is derived from an EMBL/GenBank/DDBJ whole genome shotgun (WGS) entry which is preliminary data.</text>
</comment>
<evidence type="ECO:0000256" key="7">
    <source>
        <dbReference type="ARBA" id="ARBA00023098"/>
    </source>
</evidence>
<evidence type="ECO:0000256" key="3">
    <source>
        <dbReference type="ARBA" id="ARBA00022525"/>
    </source>
</evidence>
<keyword evidence="6" id="KW-0442">Lipid degradation</keyword>
<comment type="subcellular location">
    <subcellularLocation>
        <location evidence="1">Secreted</location>
    </subcellularLocation>
</comment>
<keyword evidence="7" id="KW-0443">Lipid metabolism</keyword>
<dbReference type="InterPro" id="IPR035669">
    <property type="entry name" value="SGNH_plant_lipase-like"/>
</dbReference>
<keyword evidence="4 8" id="KW-0732">Signal</keyword>
<protein>
    <submittedName>
        <fullName evidence="9">Uncharacterized protein</fullName>
    </submittedName>
</protein>
<dbReference type="InterPro" id="IPR001087">
    <property type="entry name" value="GDSL"/>
</dbReference>
<dbReference type="PANTHER" id="PTHR45650">
    <property type="entry name" value="GDSL-LIKE LIPASE/ACYLHYDROLASE-RELATED"/>
    <property type="match status" value="1"/>
</dbReference>
<keyword evidence="3" id="KW-0964">Secreted</keyword>
<evidence type="ECO:0000256" key="4">
    <source>
        <dbReference type="ARBA" id="ARBA00022729"/>
    </source>
</evidence>
<dbReference type="Gene3D" id="3.40.50.1110">
    <property type="entry name" value="SGNH hydrolase"/>
    <property type="match status" value="1"/>
</dbReference>
<proteinExistence type="inferred from homology"/>
<evidence type="ECO:0000256" key="8">
    <source>
        <dbReference type="SAM" id="SignalP"/>
    </source>
</evidence>
<dbReference type="InterPro" id="IPR036514">
    <property type="entry name" value="SGNH_hydro_sf"/>
</dbReference>
<feature type="chain" id="PRO_5043415360" evidence="8">
    <location>
        <begin position="27"/>
        <end position="367"/>
    </location>
</feature>
<feature type="signal peptide" evidence="8">
    <location>
        <begin position="1"/>
        <end position="26"/>
    </location>
</feature>
<dbReference type="CDD" id="cd01837">
    <property type="entry name" value="SGNH_plant_lipase_like"/>
    <property type="match status" value="1"/>
</dbReference>
<dbReference type="Pfam" id="PF00657">
    <property type="entry name" value="Lipase_GDSL"/>
    <property type="match status" value="1"/>
</dbReference>
<evidence type="ECO:0000256" key="2">
    <source>
        <dbReference type="ARBA" id="ARBA00008668"/>
    </source>
</evidence>
<keyword evidence="5" id="KW-0378">Hydrolase</keyword>
<gene>
    <name evidence="9" type="ORF">LITE_LOCUS37251</name>
</gene>
<dbReference type="GO" id="GO:0016788">
    <property type="term" value="F:hydrolase activity, acting on ester bonds"/>
    <property type="evidence" value="ECO:0007669"/>
    <property type="project" value="InterPro"/>
</dbReference>
<dbReference type="PANTHER" id="PTHR45650:SF4">
    <property type="entry name" value="GDSL-LIKE LIPASE_ACYLHYDROLASE FAMILY PROTEIN, EXPRESSED"/>
    <property type="match status" value="1"/>
</dbReference>
<sequence length="367" mass="39569">MKSIRVFSLLLLAILIPSGLIGPAGADGLATFVFGDSLVDHGNNNYIVTLSRANYPPNGIDFGRPTGRFTNGRTIVDIQGEVLSGGSLVPPYLAPTTIWPATLQGVNYASGAGGILNDTGRLFGGRISLDAQIDNFANTRQDIIARVGPDQARNFFDKAMFAIAIGSNDFINNYLISADRLVPPEIFVTAMINRFRLQLTVSSCRLYELGARKIAVMNIGPIGCIPYQRDVNPTAGDDDCAALPNELAQLFNSKLRTLVQQLITESQTFPGLHLVHGEAFRIVSDIIANYASYGFENANSACCRVAGRHGGLIPCGPPSLVCPDRTKFVFWDPYHPSEAANLIIAGRLMDGGADDIWPMNVRQLAAI</sequence>
<keyword evidence="10" id="KW-1185">Reference proteome</keyword>
<evidence type="ECO:0000313" key="9">
    <source>
        <dbReference type="EMBL" id="CAI0466946.1"/>
    </source>
</evidence>
<dbReference type="InterPro" id="IPR051238">
    <property type="entry name" value="GDSL_esterase/lipase"/>
</dbReference>
<reference evidence="9" key="1">
    <citation type="submission" date="2022-08" db="EMBL/GenBank/DDBJ databases">
        <authorList>
            <person name="Gutierrez-Valencia J."/>
        </authorList>
    </citation>
    <scope>NUCLEOTIDE SEQUENCE</scope>
</reference>
<comment type="similarity">
    <text evidence="2">Belongs to the 'GDSL' lipolytic enzyme family.</text>
</comment>
<evidence type="ECO:0000313" key="10">
    <source>
        <dbReference type="Proteomes" id="UP001154282"/>
    </source>
</evidence>
<evidence type="ECO:0000256" key="5">
    <source>
        <dbReference type="ARBA" id="ARBA00022801"/>
    </source>
</evidence>
<dbReference type="GO" id="GO:0005576">
    <property type="term" value="C:extracellular region"/>
    <property type="evidence" value="ECO:0007669"/>
    <property type="project" value="UniProtKB-SubCell"/>
</dbReference>
<organism evidence="9 10">
    <name type="scientific">Linum tenue</name>
    <dbReference type="NCBI Taxonomy" id="586396"/>
    <lineage>
        <taxon>Eukaryota</taxon>
        <taxon>Viridiplantae</taxon>
        <taxon>Streptophyta</taxon>
        <taxon>Embryophyta</taxon>
        <taxon>Tracheophyta</taxon>
        <taxon>Spermatophyta</taxon>
        <taxon>Magnoliopsida</taxon>
        <taxon>eudicotyledons</taxon>
        <taxon>Gunneridae</taxon>
        <taxon>Pentapetalae</taxon>
        <taxon>rosids</taxon>
        <taxon>fabids</taxon>
        <taxon>Malpighiales</taxon>
        <taxon>Linaceae</taxon>
        <taxon>Linum</taxon>
    </lineage>
</organism>
<dbReference type="Proteomes" id="UP001154282">
    <property type="component" value="Unassembled WGS sequence"/>
</dbReference>
<dbReference type="AlphaFoldDB" id="A0AAV0P9E1"/>
<dbReference type="EMBL" id="CAMGYJ010000008">
    <property type="protein sequence ID" value="CAI0466946.1"/>
    <property type="molecule type" value="Genomic_DNA"/>
</dbReference>
<accession>A0AAV0P9E1</accession>
<evidence type="ECO:0000256" key="6">
    <source>
        <dbReference type="ARBA" id="ARBA00022963"/>
    </source>
</evidence>
<name>A0AAV0P9E1_9ROSI</name>
<evidence type="ECO:0000256" key="1">
    <source>
        <dbReference type="ARBA" id="ARBA00004613"/>
    </source>
</evidence>